<dbReference type="EMBL" id="KV921306">
    <property type="protein sequence ID" value="ORE19667.1"/>
    <property type="molecule type" value="Genomic_DNA"/>
</dbReference>
<protein>
    <submittedName>
        <fullName evidence="2">Uncharacterized protein</fullName>
    </submittedName>
</protein>
<organism evidence="2 3">
    <name type="scientific">Rhizopus microsporus</name>
    <dbReference type="NCBI Taxonomy" id="58291"/>
    <lineage>
        <taxon>Eukaryota</taxon>
        <taxon>Fungi</taxon>
        <taxon>Fungi incertae sedis</taxon>
        <taxon>Mucoromycota</taxon>
        <taxon>Mucoromycotina</taxon>
        <taxon>Mucoromycetes</taxon>
        <taxon>Mucorales</taxon>
        <taxon>Mucorineae</taxon>
        <taxon>Rhizopodaceae</taxon>
        <taxon>Rhizopus</taxon>
    </lineage>
</organism>
<gene>
    <name evidence="2" type="ORF">BCV71DRAFT_233844</name>
</gene>
<feature type="transmembrane region" description="Helical" evidence="1">
    <location>
        <begin position="90"/>
        <end position="108"/>
    </location>
</feature>
<evidence type="ECO:0000256" key="1">
    <source>
        <dbReference type="SAM" id="Phobius"/>
    </source>
</evidence>
<accession>A0A1X0S5T1</accession>
<dbReference type="AlphaFoldDB" id="A0A1X0S5T1"/>
<name>A0A1X0S5T1_RHIZD</name>
<feature type="transmembrane region" description="Helical" evidence="1">
    <location>
        <begin position="6"/>
        <end position="25"/>
    </location>
</feature>
<reference evidence="2 3" key="1">
    <citation type="journal article" date="2016" name="Proc. Natl. Acad. Sci. U.S.A.">
        <title>Lipid metabolic changes in an early divergent fungus govern the establishment of a mutualistic symbiosis with endobacteria.</title>
        <authorList>
            <person name="Lastovetsky O.A."/>
            <person name="Gaspar M.L."/>
            <person name="Mondo S.J."/>
            <person name="LaButti K.M."/>
            <person name="Sandor L."/>
            <person name="Grigoriev I.V."/>
            <person name="Henry S.A."/>
            <person name="Pawlowska T.E."/>
        </authorList>
    </citation>
    <scope>NUCLEOTIDE SEQUENCE [LARGE SCALE GENOMIC DNA]</scope>
    <source>
        <strain evidence="2 3">ATCC 11559</strain>
    </source>
</reference>
<evidence type="ECO:0000313" key="3">
    <source>
        <dbReference type="Proteomes" id="UP000242381"/>
    </source>
</evidence>
<keyword evidence="1" id="KW-1133">Transmembrane helix</keyword>
<dbReference type="Proteomes" id="UP000242381">
    <property type="component" value="Unassembled WGS sequence"/>
</dbReference>
<evidence type="ECO:0000313" key="2">
    <source>
        <dbReference type="EMBL" id="ORE19667.1"/>
    </source>
</evidence>
<sequence>MYSDIYITPILQYLAVNLVLWDALVRFEVKSNNTWSKVNTNRDIQLCLLDFLIRCEKALSDYPLQTFNDLIKRCLKSSEYSVYKQYQMKVSCYLLILVDMLTGFPHLMHKRIHVMFNSQKCQRLKNGKTDLLKTDHFLFA</sequence>
<keyword evidence="1" id="KW-0472">Membrane</keyword>
<keyword evidence="1" id="KW-0812">Transmembrane</keyword>
<proteinExistence type="predicted"/>